<organism evidence="1 2">
    <name type="scientific">Xylaria flabelliformis</name>
    <dbReference type="NCBI Taxonomy" id="2512241"/>
    <lineage>
        <taxon>Eukaryota</taxon>
        <taxon>Fungi</taxon>
        <taxon>Dikarya</taxon>
        <taxon>Ascomycota</taxon>
        <taxon>Pezizomycotina</taxon>
        <taxon>Sordariomycetes</taxon>
        <taxon>Xylariomycetidae</taxon>
        <taxon>Xylariales</taxon>
        <taxon>Xylariaceae</taxon>
        <taxon>Xylaria</taxon>
    </lineage>
</organism>
<dbReference type="EMBL" id="VFLP01000064">
    <property type="protein sequence ID" value="TRX89700.1"/>
    <property type="molecule type" value="Genomic_DNA"/>
</dbReference>
<comment type="caution">
    <text evidence="1">The sequence shown here is derived from an EMBL/GenBank/DDBJ whole genome shotgun (WGS) entry which is preliminary data.</text>
</comment>
<proteinExistence type="predicted"/>
<dbReference type="Proteomes" id="UP000319160">
    <property type="component" value="Unassembled WGS sequence"/>
</dbReference>
<reference evidence="2" key="1">
    <citation type="submission" date="2019-06" db="EMBL/GenBank/DDBJ databases">
        <title>Draft genome sequence of the griseofulvin-producing fungus Xylaria cubensis strain G536.</title>
        <authorList>
            <person name="Mead M.E."/>
            <person name="Raja H.A."/>
            <person name="Steenwyk J.L."/>
            <person name="Knowles S.L."/>
            <person name="Oberlies N.H."/>
            <person name="Rokas A."/>
        </authorList>
    </citation>
    <scope>NUCLEOTIDE SEQUENCE [LARGE SCALE GENOMIC DNA]</scope>
    <source>
        <strain evidence="2">G536</strain>
    </source>
</reference>
<gene>
    <name evidence="1" type="ORF">FHL15_009450</name>
</gene>
<keyword evidence="2" id="KW-1185">Reference proteome</keyword>
<evidence type="ECO:0000313" key="2">
    <source>
        <dbReference type="Proteomes" id="UP000319160"/>
    </source>
</evidence>
<evidence type="ECO:0000313" key="1">
    <source>
        <dbReference type="EMBL" id="TRX89700.1"/>
    </source>
</evidence>
<dbReference type="AlphaFoldDB" id="A0A553HP43"/>
<protein>
    <submittedName>
        <fullName evidence="1">Uncharacterized protein</fullName>
    </submittedName>
</protein>
<sequence>MSPSTNNAPRLTASALVQHNNYLSATDAQKHSPELVPSGVRFLVLSDQSINDSRMLVERRKAWAMSQIKAFETAFYVGKDSQALDRVSGDGQLNDWILLQPSGKLTLTRPLLITLN</sequence>
<name>A0A553HP43_9PEZI</name>
<accession>A0A553HP43</accession>